<proteinExistence type="predicted"/>
<dbReference type="Proteomes" id="UP000757435">
    <property type="component" value="Unassembled WGS sequence"/>
</dbReference>
<evidence type="ECO:0000256" key="2">
    <source>
        <dbReference type="SAM" id="SignalP"/>
    </source>
</evidence>
<name>A0A951UQ07_9CYAN</name>
<dbReference type="InterPro" id="IPR011250">
    <property type="entry name" value="OMP/PagP_B-barrel"/>
</dbReference>
<feature type="domain" description="Outer membrane protein beta-barrel" evidence="3">
    <location>
        <begin position="21"/>
        <end position="170"/>
    </location>
</feature>
<keyword evidence="1 2" id="KW-0732">Signal</keyword>
<protein>
    <submittedName>
        <fullName evidence="4">Porin family protein</fullName>
    </submittedName>
</protein>
<gene>
    <name evidence="4" type="ORF">KME15_26000</name>
</gene>
<reference evidence="4" key="1">
    <citation type="submission" date="2021-05" db="EMBL/GenBank/DDBJ databases">
        <authorList>
            <person name="Pietrasiak N."/>
            <person name="Ward R."/>
            <person name="Stajich J.E."/>
            <person name="Kurbessoian T."/>
        </authorList>
    </citation>
    <scope>NUCLEOTIDE SEQUENCE</scope>
    <source>
        <strain evidence="4">UHER 2000/2452</strain>
    </source>
</reference>
<sequence>MKFSLKAAVVSAFSVLVASPLIMAGSASAQTAPNGMSGSYIGGGVSAGVTNDATVGGNVQVRLNSSEAPVSFRGAALITGESTAIVPTITYDAAIAPNTNLYVGGGYSFVTDENATSPLGNKDAFVLTAGVETAVQRHITLYSDVKVGLDAFENNNDVAVAIQAGAAYRF</sequence>
<dbReference type="Pfam" id="PF13505">
    <property type="entry name" value="OMP_b-brl"/>
    <property type="match status" value="1"/>
</dbReference>
<dbReference type="AlphaFoldDB" id="A0A951UQ07"/>
<organism evidence="4 5">
    <name type="scientific">Drouetiella hepatica Uher 2000/2452</name>
    <dbReference type="NCBI Taxonomy" id="904376"/>
    <lineage>
        <taxon>Bacteria</taxon>
        <taxon>Bacillati</taxon>
        <taxon>Cyanobacteriota</taxon>
        <taxon>Cyanophyceae</taxon>
        <taxon>Oculatellales</taxon>
        <taxon>Oculatellaceae</taxon>
        <taxon>Drouetiella</taxon>
    </lineage>
</organism>
<feature type="chain" id="PRO_5037246155" evidence="2">
    <location>
        <begin position="30"/>
        <end position="170"/>
    </location>
</feature>
<accession>A0A951UQ07</accession>
<comment type="caution">
    <text evidence="4">The sequence shown here is derived from an EMBL/GenBank/DDBJ whole genome shotgun (WGS) entry which is preliminary data.</text>
</comment>
<dbReference type="EMBL" id="JAHHHD010000058">
    <property type="protein sequence ID" value="MBW4662122.1"/>
    <property type="molecule type" value="Genomic_DNA"/>
</dbReference>
<evidence type="ECO:0000259" key="3">
    <source>
        <dbReference type="Pfam" id="PF13505"/>
    </source>
</evidence>
<evidence type="ECO:0000256" key="1">
    <source>
        <dbReference type="ARBA" id="ARBA00022729"/>
    </source>
</evidence>
<evidence type="ECO:0000313" key="4">
    <source>
        <dbReference type="EMBL" id="MBW4662122.1"/>
    </source>
</evidence>
<dbReference type="SUPFAM" id="SSF56925">
    <property type="entry name" value="OMPA-like"/>
    <property type="match status" value="1"/>
</dbReference>
<reference evidence="4" key="2">
    <citation type="journal article" date="2022" name="Microbiol. Resour. Announc.">
        <title>Metagenome Sequencing to Explore Phylogenomics of Terrestrial Cyanobacteria.</title>
        <authorList>
            <person name="Ward R.D."/>
            <person name="Stajich J.E."/>
            <person name="Johansen J.R."/>
            <person name="Huntemann M."/>
            <person name="Clum A."/>
            <person name="Foster B."/>
            <person name="Foster B."/>
            <person name="Roux S."/>
            <person name="Palaniappan K."/>
            <person name="Varghese N."/>
            <person name="Mukherjee S."/>
            <person name="Reddy T.B.K."/>
            <person name="Daum C."/>
            <person name="Copeland A."/>
            <person name="Chen I.A."/>
            <person name="Ivanova N.N."/>
            <person name="Kyrpides N.C."/>
            <person name="Shapiro N."/>
            <person name="Eloe-Fadrosh E.A."/>
            <person name="Pietrasiak N."/>
        </authorList>
    </citation>
    <scope>NUCLEOTIDE SEQUENCE</scope>
    <source>
        <strain evidence="4">UHER 2000/2452</strain>
    </source>
</reference>
<feature type="signal peptide" evidence="2">
    <location>
        <begin position="1"/>
        <end position="29"/>
    </location>
</feature>
<dbReference type="InterPro" id="IPR027385">
    <property type="entry name" value="Beta-barrel_OMP"/>
</dbReference>
<evidence type="ECO:0000313" key="5">
    <source>
        <dbReference type="Proteomes" id="UP000757435"/>
    </source>
</evidence>